<keyword evidence="3" id="KW-1185">Reference proteome</keyword>
<accession>A0A9P4PTI7</accession>
<feature type="transmembrane region" description="Helical" evidence="1">
    <location>
        <begin position="31"/>
        <end position="55"/>
    </location>
</feature>
<sequence length="77" mass="9030">MSYTLEFDSDDYIPVYHNEFTITGSIKAHPKLWFCGACIWVLSCVLVWKLMLIALERASRPKTSRRMWTTGKRMKSI</sequence>
<comment type="caution">
    <text evidence="2">The sequence shown here is derived from an EMBL/GenBank/DDBJ whole genome shotgun (WGS) entry which is preliminary data.</text>
</comment>
<gene>
    <name evidence="2" type="ORF">P171DRAFT_426612</name>
</gene>
<proteinExistence type="predicted"/>
<evidence type="ECO:0000313" key="3">
    <source>
        <dbReference type="Proteomes" id="UP000799764"/>
    </source>
</evidence>
<evidence type="ECO:0000313" key="2">
    <source>
        <dbReference type="EMBL" id="KAF2450151.1"/>
    </source>
</evidence>
<keyword evidence="1" id="KW-1133">Transmembrane helix</keyword>
<reference evidence="2" key="1">
    <citation type="journal article" date="2020" name="Stud. Mycol.">
        <title>101 Dothideomycetes genomes: a test case for predicting lifestyles and emergence of pathogens.</title>
        <authorList>
            <person name="Haridas S."/>
            <person name="Albert R."/>
            <person name="Binder M."/>
            <person name="Bloem J."/>
            <person name="Labutti K."/>
            <person name="Salamov A."/>
            <person name="Andreopoulos B."/>
            <person name="Baker S."/>
            <person name="Barry K."/>
            <person name="Bills G."/>
            <person name="Bluhm B."/>
            <person name="Cannon C."/>
            <person name="Castanera R."/>
            <person name="Culley D."/>
            <person name="Daum C."/>
            <person name="Ezra D."/>
            <person name="Gonzalez J."/>
            <person name="Henrissat B."/>
            <person name="Kuo A."/>
            <person name="Liang C."/>
            <person name="Lipzen A."/>
            <person name="Lutzoni F."/>
            <person name="Magnuson J."/>
            <person name="Mondo S."/>
            <person name="Nolan M."/>
            <person name="Ohm R."/>
            <person name="Pangilinan J."/>
            <person name="Park H.-J."/>
            <person name="Ramirez L."/>
            <person name="Alfaro M."/>
            <person name="Sun H."/>
            <person name="Tritt A."/>
            <person name="Yoshinaga Y."/>
            <person name="Zwiers L.-H."/>
            <person name="Turgeon B."/>
            <person name="Goodwin S."/>
            <person name="Spatafora J."/>
            <person name="Crous P."/>
            <person name="Grigoriev I."/>
        </authorList>
    </citation>
    <scope>NUCLEOTIDE SEQUENCE</scope>
    <source>
        <strain evidence="2">CBS 690.94</strain>
    </source>
</reference>
<dbReference type="Proteomes" id="UP000799764">
    <property type="component" value="Unassembled WGS sequence"/>
</dbReference>
<evidence type="ECO:0000256" key="1">
    <source>
        <dbReference type="SAM" id="Phobius"/>
    </source>
</evidence>
<keyword evidence="1" id="KW-0472">Membrane</keyword>
<organism evidence="2 3">
    <name type="scientific">Karstenula rhodostoma CBS 690.94</name>
    <dbReference type="NCBI Taxonomy" id="1392251"/>
    <lineage>
        <taxon>Eukaryota</taxon>
        <taxon>Fungi</taxon>
        <taxon>Dikarya</taxon>
        <taxon>Ascomycota</taxon>
        <taxon>Pezizomycotina</taxon>
        <taxon>Dothideomycetes</taxon>
        <taxon>Pleosporomycetidae</taxon>
        <taxon>Pleosporales</taxon>
        <taxon>Massarineae</taxon>
        <taxon>Didymosphaeriaceae</taxon>
        <taxon>Karstenula</taxon>
    </lineage>
</organism>
<protein>
    <submittedName>
        <fullName evidence="2">Uncharacterized protein</fullName>
    </submittedName>
</protein>
<dbReference type="EMBL" id="MU001493">
    <property type="protein sequence ID" value="KAF2450151.1"/>
    <property type="molecule type" value="Genomic_DNA"/>
</dbReference>
<dbReference type="AlphaFoldDB" id="A0A9P4PTI7"/>
<keyword evidence="1" id="KW-0812">Transmembrane</keyword>
<name>A0A9P4PTI7_9PLEO</name>